<evidence type="ECO:0000256" key="7">
    <source>
        <dbReference type="ARBA" id="ARBA00023136"/>
    </source>
</evidence>
<keyword evidence="4 8" id="KW-0808">Transferase</keyword>
<feature type="transmembrane region" description="Helical" evidence="8">
    <location>
        <begin position="227"/>
        <end position="248"/>
    </location>
</feature>
<dbReference type="NCBIfam" id="TIGR00751">
    <property type="entry name" value="menA"/>
    <property type="match status" value="1"/>
</dbReference>
<keyword evidence="2 8" id="KW-0474">Menaquinone biosynthesis</keyword>
<dbReference type="GO" id="GO:0005886">
    <property type="term" value="C:plasma membrane"/>
    <property type="evidence" value="ECO:0007669"/>
    <property type="project" value="UniProtKB-SubCell"/>
</dbReference>
<feature type="transmembrane region" description="Helical" evidence="8">
    <location>
        <begin position="131"/>
        <end position="148"/>
    </location>
</feature>
<keyword evidence="7 8" id="KW-0472">Membrane</keyword>
<gene>
    <name evidence="8" type="primary">menA</name>
    <name evidence="10" type="ORF">IWH25_08245</name>
</gene>
<dbReference type="InterPro" id="IPR026046">
    <property type="entry name" value="UBIAD1"/>
</dbReference>
<feature type="transmembrane region" description="Helical" evidence="8">
    <location>
        <begin position="108"/>
        <end position="125"/>
    </location>
</feature>
<feature type="transmembrane region" description="Helical" evidence="8">
    <location>
        <begin position="254"/>
        <end position="271"/>
    </location>
</feature>
<comment type="catalytic activity">
    <reaction evidence="8">
        <text>an all-trans-polyprenyl diphosphate + 1,4-dihydroxy-2-naphthoate + H(+) = a 2-demethylmenaquinol + CO2 + diphosphate</text>
        <dbReference type="Rhea" id="RHEA:26478"/>
        <dbReference type="Rhea" id="RHEA-COMP:9563"/>
        <dbReference type="Rhea" id="RHEA-COMP:9564"/>
        <dbReference type="ChEBI" id="CHEBI:11173"/>
        <dbReference type="ChEBI" id="CHEBI:15378"/>
        <dbReference type="ChEBI" id="CHEBI:16526"/>
        <dbReference type="ChEBI" id="CHEBI:33019"/>
        <dbReference type="ChEBI" id="CHEBI:55437"/>
        <dbReference type="ChEBI" id="CHEBI:58914"/>
        <dbReference type="EC" id="2.5.1.74"/>
    </reaction>
</comment>
<feature type="transmembrane region" description="Helical" evidence="8">
    <location>
        <begin position="184"/>
        <end position="206"/>
    </location>
</feature>
<feature type="transmembrane region" description="Helical" evidence="8">
    <location>
        <begin position="283"/>
        <end position="306"/>
    </location>
</feature>
<dbReference type="PANTHER" id="PTHR13929:SF0">
    <property type="entry name" value="UBIA PRENYLTRANSFERASE DOMAIN-CONTAINING PROTEIN 1"/>
    <property type="match status" value="1"/>
</dbReference>
<organism evidence="10 11">
    <name type="scientific">Azospira restricta</name>
    <dbReference type="NCBI Taxonomy" id="404405"/>
    <lineage>
        <taxon>Bacteria</taxon>
        <taxon>Pseudomonadati</taxon>
        <taxon>Pseudomonadota</taxon>
        <taxon>Betaproteobacteria</taxon>
        <taxon>Rhodocyclales</taxon>
        <taxon>Rhodocyclaceae</taxon>
        <taxon>Azospira</taxon>
    </lineage>
</organism>
<keyword evidence="5 8" id="KW-0812">Transmembrane</keyword>
<dbReference type="CDD" id="cd13962">
    <property type="entry name" value="PT_UbiA_UBIAD1"/>
    <property type="match status" value="1"/>
</dbReference>
<dbReference type="Pfam" id="PF01040">
    <property type="entry name" value="UbiA"/>
    <property type="match status" value="1"/>
</dbReference>
<comment type="subcellular location">
    <subcellularLocation>
        <location evidence="8">Cell membrane</location>
        <topology evidence="8">Multi-pass membrane protein</topology>
    </subcellularLocation>
    <subcellularLocation>
        <location evidence="1">Membrane</location>
        <topology evidence="1">Multi-pass membrane protein</topology>
    </subcellularLocation>
</comment>
<dbReference type="PIRSF" id="PIRSF005355">
    <property type="entry name" value="UBIAD1"/>
    <property type="match status" value="1"/>
</dbReference>
<evidence type="ECO:0000256" key="3">
    <source>
        <dbReference type="ARBA" id="ARBA00022475"/>
    </source>
</evidence>
<evidence type="ECO:0000256" key="1">
    <source>
        <dbReference type="ARBA" id="ARBA00004141"/>
    </source>
</evidence>
<name>A0A974SRW0_9RHOO</name>
<feature type="transmembrane region" description="Helical" evidence="8">
    <location>
        <begin position="160"/>
        <end position="178"/>
    </location>
</feature>
<dbReference type="InterPro" id="IPR044878">
    <property type="entry name" value="UbiA_sf"/>
</dbReference>
<evidence type="ECO:0000256" key="5">
    <source>
        <dbReference type="ARBA" id="ARBA00022692"/>
    </source>
</evidence>
<evidence type="ECO:0000256" key="4">
    <source>
        <dbReference type="ARBA" id="ARBA00022679"/>
    </source>
</evidence>
<dbReference type="Gene3D" id="1.10.357.140">
    <property type="entry name" value="UbiA prenyltransferase"/>
    <property type="match status" value="1"/>
</dbReference>
<dbReference type="InterPro" id="IPR000537">
    <property type="entry name" value="UbiA_prenyltransferase"/>
</dbReference>
<dbReference type="HAMAP" id="MF_01937">
    <property type="entry name" value="MenA_1"/>
    <property type="match status" value="1"/>
</dbReference>
<dbReference type="PANTHER" id="PTHR13929">
    <property type="entry name" value="1,4-DIHYDROXY-2-NAPHTHOATE OCTAPRENYLTRANSFERASE"/>
    <property type="match status" value="1"/>
</dbReference>
<dbReference type="AlphaFoldDB" id="A0A974SRW0"/>
<dbReference type="EC" id="2.5.1.74" evidence="8 9"/>
<dbReference type="GO" id="GO:0042371">
    <property type="term" value="P:vitamin K biosynthetic process"/>
    <property type="evidence" value="ECO:0007669"/>
    <property type="project" value="TreeGrafter"/>
</dbReference>
<dbReference type="GO" id="GO:0009234">
    <property type="term" value="P:menaquinone biosynthetic process"/>
    <property type="evidence" value="ECO:0007669"/>
    <property type="project" value="UniProtKB-UniRule"/>
</dbReference>
<keyword evidence="6 8" id="KW-1133">Transmembrane helix</keyword>
<keyword evidence="11" id="KW-1185">Reference proteome</keyword>
<dbReference type="Proteomes" id="UP000663444">
    <property type="component" value="Chromosome"/>
</dbReference>
<reference evidence="10" key="1">
    <citation type="submission" date="2020-11" db="EMBL/GenBank/DDBJ databases">
        <title>Azospira restricta DSM 18626 genome sequence.</title>
        <authorList>
            <person name="Moe W.M."/>
        </authorList>
    </citation>
    <scope>NUCLEOTIDE SEQUENCE</scope>
    <source>
        <strain evidence="10">DSM 18626</strain>
    </source>
</reference>
<comment type="pathway">
    <text evidence="8">Quinol/quinone metabolism; menaquinone biosynthesis; menaquinol from 1,4-dihydroxy-2-naphthoate: step 1/2.</text>
</comment>
<protein>
    <recommendedName>
        <fullName evidence="8 9">1,4-dihydroxy-2-naphthoate octaprenyltransferase</fullName>
        <shortName evidence="8">DHNA-octaprenyltransferase</shortName>
        <ecNumber evidence="8 9">2.5.1.74</ecNumber>
    </recommendedName>
</protein>
<dbReference type="EMBL" id="CP064781">
    <property type="protein sequence ID" value="QRJ65302.1"/>
    <property type="molecule type" value="Genomic_DNA"/>
</dbReference>
<keyword evidence="3 8" id="KW-1003">Cell membrane</keyword>
<dbReference type="NCBIfam" id="NF004751">
    <property type="entry name" value="PRK06080.1-3"/>
    <property type="match status" value="1"/>
</dbReference>
<feature type="transmembrane region" description="Helical" evidence="8">
    <location>
        <begin position="52"/>
        <end position="73"/>
    </location>
</feature>
<comment type="similarity">
    <text evidence="8">Belongs to the MenA family. Type 1 subfamily.</text>
</comment>
<dbReference type="InterPro" id="IPR004657">
    <property type="entry name" value="MenA"/>
</dbReference>
<dbReference type="KEGG" id="ares:IWH25_08245"/>
<proteinExistence type="inferred from homology"/>
<accession>A0A974SRW0</accession>
<evidence type="ECO:0000256" key="2">
    <source>
        <dbReference type="ARBA" id="ARBA00022428"/>
    </source>
</evidence>
<evidence type="ECO:0000256" key="9">
    <source>
        <dbReference type="NCBIfam" id="TIGR00751"/>
    </source>
</evidence>
<dbReference type="GO" id="GO:0046428">
    <property type="term" value="F:1,4-dihydroxy-2-naphthoate polyprenyltransferase activity"/>
    <property type="evidence" value="ECO:0007669"/>
    <property type="project" value="UniProtKB-UniRule"/>
</dbReference>
<dbReference type="RefSeq" id="WP_203388830.1">
    <property type="nucleotide sequence ID" value="NZ_CP064781.1"/>
</dbReference>
<evidence type="ECO:0000313" key="10">
    <source>
        <dbReference type="EMBL" id="QRJ65302.1"/>
    </source>
</evidence>
<evidence type="ECO:0000313" key="11">
    <source>
        <dbReference type="Proteomes" id="UP000663444"/>
    </source>
</evidence>
<evidence type="ECO:0000256" key="8">
    <source>
        <dbReference type="HAMAP-Rule" id="MF_01937"/>
    </source>
</evidence>
<evidence type="ECO:0000256" key="6">
    <source>
        <dbReference type="ARBA" id="ARBA00022989"/>
    </source>
</evidence>
<comment type="function">
    <text evidence="8">Conversion of 1,4-dihydroxy-2-naphthoate (DHNA) to demethylmenaquinone (DMK).</text>
</comment>
<sequence>MPDPLPPAAAPAVRPSPRQAWWLALRPKTLSVSIAPVLVGSALAFAETAAWLAWPALLAALSAVLIQIGTNLYNDVADFERGADTPDRLGPPRATAMGWLPGAAVRRAAWLAFALAFLLGVALVVRGGWPIVAIGLASLAAGWAYTGGPRPIAYTPFGEGFVLAFFGLAAVGGSYYLQTLSLSPAALVAALMLGAFAAAVISVNNTRDLATDARAGKRTLAVHLGRVGMNRVFAAELALPFLLLPLLAALSGRGAWLALPGLAVLPAFRLCRRFRGEPPGPGFNALLAATACLQAIFAGLLGLGLVL</sequence>